<dbReference type="AlphaFoldDB" id="A0A4P7IGT0"/>
<name>A0A4P7IGT0_9ACTN</name>
<dbReference type="EMBL" id="CP038436">
    <property type="protein sequence ID" value="QBX55873.1"/>
    <property type="molecule type" value="Genomic_DNA"/>
</dbReference>
<feature type="transmembrane region" description="Helical" evidence="1">
    <location>
        <begin position="104"/>
        <end position="123"/>
    </location>
</feature>
<feature type="transmembrane region" description="Helical" evidence="1">
    <location>
        <begin position="135"/>
        <end position="153"/>
    </location>
</feature>
<accession>A0A4P7IGT0</accession>
<keyword evidence="1" id="KW-1133">Transmembrane helix</keyword>
<feature type="transmembrane region" description="Helical" evidence="1">
    <location>
        <begin position="35"/>
        <end position="60"/>
    </location>
</feature>
<dbReference type="KEGG" id="nsn:EXE58_10655"/>
<feature type="transmembrane region" description="Helical" evidence="1">
    <location>
        <begin position="165"/>
        <end position="183"/>
    </location>
</feature>
<reference evidence="2 3" key="1">
    <citation type="submission" date="2019-03" db="EMBL/GenBank/DDBJ databases">
        <title>Three New Species of Nocardioides, Nocardioides euryhalodurans sp. nov., Nocardioides seonyuensis sp. nov. and Nocardioides eburneoflavus sp. nov. Iolated from Soil.</title>
        <authorList>
            <person name="Roh S.G."/>
            <person name="Lee C."/>
            <person name="Kim M.-K."/>
            <person name="Kim S.B."/>
        </authorList>
    </citation>
    <scope>NUCLEOTIDE SEQUENCE [LARGE SCALE GENOMIC DNA]</scope>
    <source>
        <strain evidence="2 3">MMS17-SY207-3</strain>
    </source>
</reference>
<feature type="transmembrane region" description="Helical" evidence="1">
    <location>
        <begin position="373"/>
        <end position="393"/>
    </location>
</feature>
<evidence type="ECO:0000313" key="2">
    <source>
        <dbReference type="EMBL" id="QBX55873.1"/>
    </source>
</evidence>
<evidence type="ECO:0000313" key="3">
    <source>
        <dbReference type="Proteomes" id="UP000294853"/>
    </source>
</evidence>
<sequence length="423" mass="43992">MPVIQLGSGLAGFVAWSVASQFTDSDSFGRASAVLAWAMASYLPLTLGLPFVLGSFARLVEGQRLDARALWTIRLTVCTAGVVALIGLVVALAGVAFTAVGSRYSFLSGILVLTALACSSVTLQQQARIHSRPQWMLCTVTLNVGLPLAWIAGDLATTTDPRRDLFVSILLTAACWGQCALLIRSEAGAMRPALPIHALRSALALALPMVPHLLFFGALMQGARLALTLQGAGSSDVAAAASQMLLVGVGLAVVGGVHGLLSVDLLRTAVHTFPDRFDGFALRYGVLGLAASCGVLLALLTGASAVLDDMPDLTALDVAAMTAIPAGMSSYYLLSTLVVRGERTKMLAIVSGTVTLAFFSASLVQGWSSIHAFRAFACVVLILQILVLPVAALSSQLPQSQLLRGLMVTWLGLLPTLVALAVG</sequence>
<protein>
    <submittedName>
        <fullName evidence="2">Uncharacterized protein</fullName>
    </submittedName>
</protein>
<feature type="transmembrane region" description="Helical" evidence="1">
    <location>
        <begin position="346"/>
        <end position="367"/>
    </location>
</feature>
<organism evidence="2 3">
    <name type="scientific">Nocardioides seonyuensis</name>
    <dbReference type="NCBI Taxonomy" id="2518371"/>
    <lineage>
        <taxon>Bacteria</taxon>
        <taxon>Bacillati</taxon>
        <taxon>Actinomycetota</taxon>
        <taxon>Actinomycetes</taxon>
        <taxon>Propionibacteriales</taxon>
        <taxon>Nocardioidaceae</taxon>
        <taxon>Nocardioides</taxon>
    </lineage>
</organism>
<dbReference type="RefSeq" id="WP_135267864.1">
    <property type="nucleotide sequence ID" value="NZ_CP038436.1"/>
</dbReference>
<proteinExistence type="predicted"/>
<feature type="transmembrane region" description="Helical" evidence="1">
    <location>
        <begin position="203"/>
        <end position="223"/>
    </location>
</feature>
<keyword evidence="1" id="KW-0472">Membrane</keyword>
<keyword evidence="1" id="KW-0812">Transmembrane</keyword>
<keyword evidence="3" id="KW-1185">Reference proteome</keyword>
<feature type="transmembrane region" description="Helical" evidence="1">
    <location>
        <begin position="313"/>
        <end position="334"/>
    </location>
</feature>
<feature type="transmembrane region" description="Helical" evidence="1">
    <location>
        <begin position="72"/>
        <end position="98"/>
    </location>
</feature>
<dbReference type="Proteomes" id="UP000294853">
    <property type="component" value="Chromosome"/>
</dbReference>
<feature type="transmembrane region" description="Helical" evidence="1">
    <location>
        <begin position="405"/>
        <end position="422"/>
    </location>
</feature>
<feature type="transmembrane region" description="Helical" evidence="1">
    <location>
        <begin position="243"/>
        <end position="263"/>
    </location>
</feature>
<feature type="transmembrane region" description="Helical" evidence="1">
    <location>
        <begin position="284"/>
        <end position="307"/>
    </location>
</feature>
<gene>
    <name evidence="2" type="ORF">EXE58_10655</name>
</gene>
<evidence type="ECO:0000256" key="1">
    <source>
        <dbReference type="SAM" id="Phobius"/>
    </source>
</evidence>